<dbReference type="Pfam" id="PF03372">
    <property type="entry name" value="Exo_endo_phos"/>
    <property type="match status" value="1"/>
</dbReference>
<dbReference type="OrthoDB" id="276515at2759"/>
<dbReference type="PANTHER" id="PTHR12121">
    <property type="entry name" value="CARBON CATABOLITE REPRESSOR PROTEIN 4"/>
    <property type="match status" value="1"/>
</dbReference>
<dbReference type="InterPro" id="IPR050410">
    <property type="entry name" value="CCR4/nocturin_mRNA_transcr"/>
</dbReference>
<comment type="caution">
    <text evidence="3">The sequence shown here is derived from an EMBL/GenBank/DDBJ whole genome shotgun (WGS) entry which is preliminary data.</text>
</comment>
<proteinExistence type="predicted"/>
<feature type="domain" description="Endonuclease/exonuclease/phosphatase" evidence="2">
    <location>
        <begin position="48"/>
        <end position="291"/>
    </location>
</feature>
<dbReference type="PANTHER" id="PTHR12121:SF36">
    <property type="entry name" value="ENDONUCLEASE_EXONUCLEASE_PHOSPHATASE DOMAIN-CONTAINING PROTEIN"/>
    <property type="match status" value="1"/>
</dbReference>
<dbReference type="RefSeq" id="XP_013330666.1">
    <property type="nucleotide sequence ID" value="XM_013475212.1"/>
</dbReference>
<sequence length="342" mass="38094">MTGPWMGFFHGILLLFCLIPASLASGELQLNQWIAMRSRAELPIRILTHNIRYATSAPFKGEKPWAERKQRLINELRFNTQHNLESFICLQEVLHVQLVDILSGLNKGSPASPDSQWQYIGVGRDDGHEKGEYSPIFYRPAIWKLRHWETVWLSETPEKPSKSWDAASIRIVTIGVFTHRASSKTVLALNTHLDDQGSRSRFEAAHIILRKINDYLTGEYGGSISGVFLSGDLNSNETQEAYQVLTATNSSLVDAQKLVDAAEHYGNENTYTGFGYDGEPPSRIDYILLGPADKPGAINSSGQPQNAAIPWGLQGYAVLPNRFDDGVFNSDHRAVVVDVVLT</sequence>
<keyword evidence="3" id="KW-0540">Nuclease</keyword>
<accession>A0A0F4Z0L7</accession>
<organism evidence="3 4">
    <name type="scientific">Rasamsonia emersonii (strain ATCC 16479 / CBS 393.64 / IMI 116815)</name>
    <dbReference type="NCBI Taxonomy" id="1408163"/>
    <lineage>
        <taxon>Eukaryota</taxon>
        <taxon>Fungi</taxon>
        <taxon>Dikarya</taxon>
        <taxon>Ascomycota</taxon>
        <taxon>Pezizomycotina</taxon>
        <taxon>Eurotiomycetes</taxon>
        <taxon>Eurotiomycetidae</taxon>
        <taxon>Eurotiales</taxon>
        <taxon>Trichocomaceae</taxon>
        <taxon>Rasamsonia</taxon>
    </lineage>
</organism>
<dbReference type="Proteomes" id="UP000053958">
    <property type="component" value="Unassembled WGS sequence"/>
</dbReference>
<dbReference type="AlphaFoldDB" id="A0A0F4Z0L7"/>
<keyword evidence="1" id="KW-0732">Signal</keyword>
<keyword evidence="3" id="KW-0255">Endonuclease</keyword>
<dbReference type="STRING" id="1408163.A0A0F4Z0L7"/>
<reference evidence="3 4" key="1">
    <citation type="submission" date="2015-04" db="EMBL/GenBank/DDBJ databases">
        <authorList>
            <person name="Heijne W.H."/>
            <person name="Fedorova N.D."/>
            <person name="Nierman W.C."/>
            <person name="Vollebregt A.W."/>
            <person name="Zhao Z."/>
            <person name="Wu L."/>
            <person name="Kumar M."/>
            <person name="Stam H."/>
            <person name="van den Berg M.A."/>
            <person name="Pel H.J."/>
        </authorList>
    </citation>
    <scope>NUCLEOTIDE SEQUENCE [LARGE SCALE GENOMIC DNA]</scope>
    <source>
        <strain evidence="3 4">CBS 393.64</strain>
    </source>
</reference>
<dbReference type="GO" id="GO:0004519">
    <property type="term" value="F:endonuclease activity"/>
    <property type="evidence" value="ECO:0007669"/>
    <property type="project" value="UniProtKB-KW"/>
</dbReference>
<dbReference type="GO" id="GO:0000175">
    <property type="term" value="F:3'-5'-RNA exonuclease activity"/>
    <property type="evidence" value="ECO:0007669"/>
    <property type="project" value="TreeGrafter"/>
</dbReference>
<name>A0A0F4Z0L7_RASE3</name>
<evidence type="ECO:0000256" key="1">
    <source>
        <dbReference type="SAM" id="SignalP"/>
    </source>
</evidence>
<keyword evidence="3" id="KW-0269">Exonuclease</keyword>
<evidence type="ECO:0000259" key="2">
    <source>
        <dbReference type="Pfam" id="PF03372"/>
    </source>
</evidence>
<evidence type="ECO:0000313" key="3">
    <source>
        <dbReference type="EMBL" id="KKA24054.1"/>
    </source>
</evidence>
<dbReference type="InterPro" id="IPR005135">
    <property type="entry name" value="Endo/exonuclease/phosphatase"/>
</dbReference>
<dbReference type="CDD" id="cd09083">
    <property type="entry name" value="EEP-1"/>
    <property type="match status" value="1"/>
</dbReference>
<gene>
    <name evidence="3" type="ORF">T310_1935</name>
</gene>
<dbReference type="SUPFAM" id="SSF56219">
    <property type="entry name" value="DNase I-like"/>
    <property type="match status" value="1"/>
</dbReference>
<feature type="chain" id="PRO_5002482257" evidence="1">
    <location>
        <begin position="25"/>
        <end position="342"/>
    </location>
</feature>
<keyword evidence="4" id="KW-1185">Reference proteome</keyword>
<dbReference type="InterPro" id="IPR036691">
    <property type="entry name" value="Endo/exonu/phosph_ase_sf"/>
</dbReference>
<feature type="signal peptide" evidence="1">
    <location>
        <begin position="1"/>
        <end position="24"/>
    </location>
</feature>
<dbReference type="EMBL" id="LASV01000076">
    <property type="protein sequence ID" value="KKA24054.1"/>
    <property type="molecule type" value="Genomic_DNA"/>
</dbReference>
<evidence type="ECO:0000313" key="4">
    <source>
        <dbReference type="Proteomes" id="UP000053958"/>
    </source>
</evidence>
<dbReference type="Gene3D" id="3.60.10.10">
    <property type="entry name" value="Endonuclease/exonuclease/phosphatase"/>
    <property type="match status" value="1"/>
</dbReference>
<protein>
    <submittedName>
        <fullName evidence="3">Endonuclease/exonuclease/phosphatase family protein</fullName>
    </submittedName>
</protein>
<dbReference type="FunFam" id="3.60.10.10:FF:000101">
    <property type="entry name" value="Endonuclease/exonuclease/phosphatase family protein"/>
    <property type="match status" value="1"/>
</dbReference>
<keyword evidence="3" id="KW-0378">Hydrolase</keyword>
<dbReference type="GeneID" id="25314286"/>